<feature type="region of interest" description="Disordered" evidence="1">
    <location>
        <begin position="144"/>
        <end position="169"/>
    </location>
</feature>
<accession>A0A1Q9CAC0</accession>
<dbReference type="Pfam" id="PF25017">
    <property type="entry name" value="zf-C2HC_3"/>
    <property type="match status" value="1"/>
</dbReference>
<keyword evidence="4" id="KW-1185">Reference proteome</keyword>
<dbReference type="AlphaFoldDB" id="A0A1Q9CAC0"/>
<organism evidence="3 4">
    <name type="scientific">Symbiodinium microadriaticum</name>
    <name type="common">Dinoflagellate</name>
    <name type="synonym">Zooxanthella microadriatica</name>
    <dbReference type="NCBI Taxonomy" id="2951"/>
    <lineage>
        <taxon>Eukaryota</taxon>
        <taxon>Sar</taxon>
        <taxon>Alveolata</taxon>
        <taxon>Dinophyceae</taxon>
        <taxon>Suessiales</taxon>
        <taxon>Symbiodiniaceae</taxon>
        <taxon>Symbiodinium</taxon>
    </lineage>
</organism>
<reference evidence="3 4" key="1">
    <citation type="submission" date="2016-02" db="EMBL/GenBank/DDBJ databases">
        <title>Genome analysis of coral dinoflagellate symbionts highlights evolutionary adaptations to a symbiotic lifestyle.</title>
        <authorList>
            <person name="Aranda M."/>
            <person name="Li Y."/>
            <person name="Liew Y.J."/>
            <person name="Baumgarten S."/>
            <person name="Simakov O."/>
            <person name="Wilson M."/>
            <person name="Piel J."/>
            <person name="Ashoor H."/>
            <person name="Bougouffa S."/>
            <person name="Bajic V.B."/>
            <person name="Ryu T."/>
            <person name="Ravasi T."/>
            <person name="Bayer T."/>
            <person name="Micklem G."/>
            <person name="Kim H."/>
            <person name="Bhak J."/>
            <person name="Lajeunesse T.C."/>
            <person name="Voolstra C.R."/>
        </authorList>
    </citation>
    <scope>NUCLEOTIDE SEQUENCE [LARGE SCALE GENOMIC DNA]</scope>
    <source>
        <strain evidence="3 4">CCMP2467</strain>
    </source>
</reference>
<dbReference type="OrthoDB" id="436688at2759"/>
<dbReference type="PANTHER" id="PTHR35513:SF1">
    <property type="entry name" value="OS02G0158600 PROTEIN"/>
    <property type="match status" value="1"/>
</dbReference>
<evidence type="ECO:0000256" key="1">
    <source>
        <dbReference type="SAM" id="MobiDB-lite"/>
    </source>
</evidence>
<evidence type="ECO:0000313" key="4">
    <source>
        <dbReference type="Proteomes" id="UP000186817"/>
    </source>
</evidence>
<gene>
    <name evidence="3" type="ORF">AK812_SmicGene39806</name>
</gene>
<protein>
    <recommendedName>
        <fullName evidence="2">C2HC zinc finger plants domain-containing protein</fullName>
    </recommendedName>
</protein>
<dbReference type="Proteomes" id="UP000186817">
    <property type="component" value="Unassembled WGS sequence"/>
</dbReference>
<dbReference type="EMBL" id="LSRX01001441">
    <property type="protein sequence ID" value="OLP79866.1"/>
    <property type="molecule type" value="Genomic_DNA"/>
</dbReference>
<name>A0A1Q9CAC0_SYMMI</name>
<dbReference type="InterPro" id="IPR056971">
    <property type="entry name" value="Znf-C2HC_3"/>
</dbReference>
<dbReference type="PANTHER" id="PTHR35513">
    <property type="entry name" value="OS02G0158600 PROTEIN"/>
    <property type="match status" value="1"/>
</dbReference>
<sequence length="169" mass="17815">MPVNARSFFVANGGSPSSSELSWSGRMEEPFQAMAVQELLGGAFLRLDDGDPEGALSCALQALCLSAGPTAMAAAAWRASQRESALQVCREILQRGGILVDRGHGQILKKTLEDGSSVVCTKCGALVASSRAEAHRSFWCPSLQNDKDEAGATGDLRDDGADPESMQLD</sequence>
<proteinExistence type="predicted"/>
<feature type="compositionally biased region" description="Basic and acidic residues" evidence="1">
    <location>
        <begin position="145"/>
        <end position="160"/>
    </location>
</feature>
<feature type="domain" description="C2HC zinc finger plants" evidence="2">
    <location>
        <begin position="97"/>
        <end position="141"/>
    </location>
</feature>
<comment type="caution">
    <text evidence="3">The sequence shown here is derived from an EMBL/GenBank/DDBJ whole genome shotgun (WGS) entry which is preliminary data.</text>
</comment>
<evidence type="ECO:0000313" key="3">
    <source>
        <dbReference type="EMBL" id="OLP79866.1"/>
    </source>
</evidence>
<evidence type="ECO:0000259" key="2">
    <source>
        <dbReference type="Pfam" id="PF25017"/>
    </source>
</evidence>